<dbReference type="InterPro" id="IPR036291">
    <property type="entry name" value="NAD(P)-bd_dom_sf"/>
</dbReference>
<dbReference type="Pfam" id="PF01370">
    <property type="entry name" value="Epimerase"/>
    <property type="match status" value="1"/>
</dbReference>
<dbReference type="SUPFAM" id="SSF51735">
    <property type="entry name" value="NAD(P)-binding Rossmann-fold domains"/>
    <property type="match status" value="1"/>
</dbReference>
<evidence type="ECO:0000313" key="2">
    <source>
        <dbReference type="EMBL" id="KDN21989.1"/>
    </source>
</evidence>
<gene>
    <name evidence="2" type="ORF">DV20_11415</name>
</gene>
<dbReference type="STRING" id="287986.DV20_11415"/>
<dbReference type="PANTHER" id="PTHR48079">
    <property type="entry name" value="PROTEIN YEEZ"/>
    <property type="match status" value="1"/>
</dbReference>
<dbReference type="PANTHER" id="PTHR48079:SF6">
    <property type="entry name" value="NAD(P)-BINDING DOMAIN-CONTAINING PROTEIN-RELATED"/>
    <property type="match status" value="1"/>
</dbReference>
<comment type="caution">
    <text evidence="2">The sequence shown here is derived from an EMBL/GenBank/DDBJ whole genome shotgun (WGS) entry which is preliminary data.</text>
</comment>
<sequence>MKGGTAVTKPLVVVLGASGLLGTAVTRELAARPVRVRAVARRPATVPPDAVAEIEVRTADLTAPGELARAVAGADAVVHLVAYITGARTWRSADDGDAAERVNTGLVRDLVDVFRRQRPARPPVVVFAGSTSQVGTGGSGLLDGTERDAPQTAYDRHKLAAELALEAATAAGVVRATTLRLPTLVSRGTDDPSLDRGVAAAMLRRALAGEPLTLWFGGTARRDLVCVDDAARAFVAALEHADRLAGRHWLLGSGTGTSIAELFGLIAGVAAEHTGKPPVEIASVGTPGGAVPTDAVDFVGDPAPFHDVTGWFPRVPLRAVLTDLAAALTREPATPPA</sequence>
<reference evidence="2 3" key="1">
    <citation type="submission" date="2014-05" db="EMBL/GenBank/DDBJ databases">
        <title>Draft genome sequence of Amycolatopsis rifamycinica DSM 46095.</title>
        <authorList>
            <person name="Lal R."/>
            <person name="Saxena A."/>
            <person name="Kumari R."/>
            <person name="Mukherjee U."/>
            <person name="Singh P."/>
            <person name="Sangwan N."/>
            <person name="Mahato N.K."/>
        </authorList>
    </citation>
    <scope>NUCLEOTIDE SEQUENCE [LARGE SCALE GENOMIC DNA]</scope>
    <source>
        <strain evidence="2 3">DSM 46095</strain>
    </source>
</reference>
<evidence type="ECO:0000313" key="3">
    <source>
        <dbReference type="Proteomes" id="UP000027345"/>
    </source>
</evidence>
<dbReference type="Proteomes" id="UP000027345">
    <property type="component" value="Unassembled WGS sequence"/>
</dbReference>
<dbReference type="InterPro" id="IPR051783">
    <property type="entry name" value="NAD(P)-dependent_oxidoreduct"/>
</dbReference>
<evidence type="ECO:0000259" key="1">
    <source>
        <dbReference type="Pfam" id="PF01370"/>
    </source>
</evidence>
<protein>
    <submittedName>
        <fullName evidence="2">Oxidoreductase</fullName>
    </submittedName>
</protein>
<dbReference type="GO" id="GO:0004029">
    <property type="term" value="F:aldehyde dehydrogenase (NAD+) activity"/>
    <property type="evidence" value="ECO:0007669"/>
    <property type="project" value="TreeGrafter"/>
</dbReference>
<dbReference type="InterPro" id="IPR001509">
    <property type="entry name" value="Epimerase_deHydtase"/>
</dbReference>
<dbReference type="eggNOG" id="COG0451">
    <property type="taxonomic scope" value="Bacteria"/>
</dbReference>
<dbReference type="Gene3D" id="3.40.50.720">
    <property type="entry name" value="NAD(P)-binding Rossmann-like Domain"/>
    <property type="match status" value="1"/>
</dbReference>
<feature type="domain" description="NAD-dependent epimerase/dehydratase" evidence="1">
    <location>
        <begin position="12"/>
        <end position="252"/>
    </location>
</feature>
<proteinExistence type="predicted"/>
<name>A0A066UCV8_9PSEU</name>
<organism evidence="2 3">
    <name type="scientific">Amycolatopsis rifamycinica</name>
    <dbReference type="NCBI Taxonomy" id="287986"/>
    <lineage>
        <taxon>Bacteria</taxon>
        <taxon>Bacillati</taxon>
        <taxon>Actinomycetota</taxon>
        <taxon>Actinomycetes</taxon>
        <taxon>Pseudonocardiales</taxon>
        <taxon>Pseudonocardiaceae</taxon>
        <taxon>Amycolatopsis</taxon>
    </lineage>
</organism>
<accession>A0A066UCV8</accession>
<keyword evidence="3" id="KW-1185">Reference proteome</keyword>
<dbReference type="EMBL" id="JMQI01000024">
    <property type="protein sequence ID" value="KDN21989.1"/>
    <property type="molecule type" value="Genomic_DNA"/>
</dbReference>
<dbReference type="AlphaFoldDB" id="A0A066UCV8"/>
<dbReference type="GO" id="GO:0005737">
    <property type="term" value="C:cytoplasm"/>
    <property type="evidence" value="ECO:0007669"/>
    <property type="project" value="TreeGrafter"/>
</dbReference>